<dbReference type="Proteomes" id="UP001281147">
    <property type="component" value="Unassembled WGS sequence"/>
</dbReference>
<name>A0ACC3N0H6_9PEZI</name>
<evidence type="ECO:0000313" key="2">
    <source>
        <dbReference type="Proteomes" id="UP001281147"/>
    </source>
</evidence>
<sequence>MLRVSGVTSLLGACLLLLFQQSLATVLKRQDAPASTVPDVPATTLEPVLPPDNDPEDFSILSPEPQLNLYYGGVLETGLSKRADTDSGILVNLDFTFLHPSVPLDYSSFISGVSCSDENTLTGVFSTAAAYAYGKKAWAGLENILLITSADGCGADNQNDVFLASSVKFSDGDLSFTATGAEYLVRDVAETSDITWGNVTPKKLRRRAYRRGAGQYSDLAKRLCLTECDYDAGFDVGLGIMLADQDGMSVDPDAPWDNAVLLASFGPEEGEGEAGESIARRSANTSELVERDGLDYGMKLYCVDCGFSGSATATGSIGINFLATDCYRAQVTLRGNMYAGMFLGLQMYAEYKKTYERDFVRQYLNPWTIPLILEFGPYIRVGVEASIEVKAEGTLLLGASATWGGFEAVMDLLNPGQSSATGIEPTLERKAEAEVELSVEATLGLPVGVGLGVTVFSVWSVDVELTDTPALVAEATFTASIDANDCVGSQCEEADDEGECDGGIAWSVGFQNTLAVSVTGFDSYEIDVWKPDPMADGCINIIGDGDEEDEGEDDGSGEGEGEGEGEGDGSGEDDGTGEEDGTGEGGGSGDGDDSDTTCTPGQIVETSWPASNATCESYGGRLLDMSPRLGRRSRAADLSRCASRCLDRDGCASFSFNSVTSYCRMYSSAVGELSIKPSRKSRKAYYDAGCYEISTCEF</sequence>
<dbReference type="EMBL" id="JAUTXU010000108">
    <property type="protein sequence ID" value="KAK3707646.1"/>
    <property type="molecule type" value="Genomic_DNA"/>
</dbReference>
<organism evidence="1 2">
    <name type="scientific">Vermiconidia calcicola</name>
    <dbReference type="NCBI Taxonomy" id="1690605"/>
    <lineage>
        <taxon>Eukaryota</taxon>
        <taxon>Fungi</taxon>
        <taxon>Dikarya</taxon>
        <taxon>Ascomycota</taxon>
        <taxon>Pezizomycotina</taxon>
        <taxon>Dothideomycetes</taxon>
        <taxon>Dothideomycetidae</taxon>
        <taxon>Mycosphaerellales</taxon>
        <taxon>Extremaceae</taxon>
        <taxon>Vermiconidia</taxon>
    </lineage>
</organism>
<proteinExistence type="predicted"/>
<comment type="caution">
    <text evidence="1">The sequence shown here is derived from an EMBL/GenBank/DDBJ whole genome shotgun (WGS) entry which is preliminary data.</text>
</comment>
<gene>
    <name evidence="1" type="ORF">LTR37_011994</name>
</gene>
<protein>
    <submittedName>
        <fullName evidence="1">Uncharacterized protein</fullName>
    </submittedName>
</protein>
<accession>A0ACC3N0H6</accession>
<keyword evidence="2" id="KW-1185">Reference proteome</keyword>
<evidence type="ECO:0000313" key="1">
    <source>
        <dbReference type="EMBL" id="KAK3707646.1"/>
    </source>
</evidence>
<reference evidence="1" key="1">
    <citation type="submission" date="2023-07" db="EMBL/GenBank/DDBJ databases">
        <title>Black Yeasts Isolated from many extreme environments.</title>
        <authorList>
            <person name="Coleine C."/>
            <person name="Stajich J.E."/>
            <person name="Selbmann L."/>
        </authorList>
    </citation>
    <scope>NUCLEOTIDE SEQUENCE</scope>
    <source>
        <strain evidence="1">CCFEE 5714</strain>
    </source>
</reference>